<reference evidence="2 3" key="1">
    <citation type="submission" date="2013-11" db="EMBL/GenBank/DDBJ databases">
        <title>Genome sequencing of Stegodyphus mimosarum.</title>
        <authorList>
            <person name="Bechsgaard J."/>
        </authorList>
    </citation>
    <scope>NUCLEOTIDE SEQUENCE [LARGE SCALE GENOMIC DNA]</scope>
</reference>
<sequence>MNLTFVLVLFDVTLLFWIYFHLYLPAILVNTDNRLDIFQHCSSLFLFIYISIYPCSVKSTYLILMYVYYDYEYIIPTVLFIKYVAADLQVGITNALILLDIRRDLMNVTIHCEFGSAIRHLTLSSLFERH</sequence>
<keyword evidence="1" id="KW-0472">Membrane</keyword>
<keyword evidence="1" id="KW-1133">Transmembrane helix</keyword>
<evidence type="ECO:0000313" key="2">
    <source>
        <dbReference type="EMBL" id="KFM56686.1"/>
    </source>
</evidence>
<feature type="transmembrane region" description="Helical" evidence="1">
    <location>
        <begin position="44"/>
        <end position="68"/>
    </location>
</feature>
<evidence type="ECO:0000313" key="3">
    <source>
        <dbReference type="Proteomes" id="UP000054359"/>
    </source>
</evidence>
<gene>
    <name evidence="2" type="ORF">X975_16628</name>
</gene>
<dbReference type="AlphaFoldDB" id="A0A087SUZ7"/>
<keyword evidence="1" id="KW-0812">Transmembrane</keyword>
<evidence type="ECO:0000256" key="1">
    <source>
        <dbReference type="SAM" id="Phobius"/>
    </source>
</evidence>
<protein>
    <submittedName>
        <fullName evidence="2">Uncharacterized protein</fullName>
    </submittedName>
</protein>
<accession>A0A087SUZ7</accession>
<feature type="transmembrane region" description="Helical" evidence="1">
    <location>
        <begin position="6"/>
        <end position="24"/>
    </location>
</feature>
<dbReference type="EMBL" id="KK112080">
    <property type="protein sequence ID" value="KFM56686.1"/>
    <property type="molecule type" value="Genomic_DNA"/>
</dbReference>
<name>A0A087SUZ7_STEMI</name>
<feature type="transmembrane region" description="Helical" evidence="1">
    <location>
        <begin position="80"/>
        <end position="99"/>
    </location>
</feature>
<feature type="non-terminal residue" evidence="2">
    <location>
        <position position="130"/>
    </location>
</feature>
<proteinExistence type="predicted"/>
<organism evidence="2 3">
    <name type="scientific">Stegodyphus mimosarum</name>
    <name type="common">African social velvet spider</name>
    <dbReference type="NCBI Taxonomy" id="407821"/>
    <lineage>
        <taxon>Eukaryota</taxon>
        <taxon>Metazoa</taxon>
        <taxon>Ecdysozoa</taxon>
        <taxon>Arthropoda</taxon>
        <taxon>Chelicerata</taxon>
        <taxon>Arachnida</taxon>
        <taxon>Araneae</taxon>
        <taxon>Araneomorphae</taxon>
        <taxon>Entelegynae</taxon>
        <taxon>Eresoidea</taxon>
        <taxon>Eresidae</taxon>
        <taxon>Stegodyphus</taxon>
    </lineage>
</organism>
<keyword evidence="3" id="KW-1185">Reference proteome</keyword>
<dbReference type="Proteomes" id="UP000054359">
    <property type="component" value="Unassembled WGS sequence"/>
</dbReference>